<protein>
    <submittedName>
        <fullName evidence="1">Uncharacterized protein</fullName>
    </submittedName>
</protein>
<dbReference type="AlphaFoldDB" id="A0A224YGN7"/>
<sequence>MAAGKPVVRFLQGPKCISLLNINSNTRNAMAMRKHYLRPSPPLLLLQMVHASGNSYSHRRGRFVFGCRIRYALTATKRPGFLARQTDTSDATLGRHVTCHAYHFRSLRGGRVPDGASATKTLASVSHARLCTAKHDDALACRKKKIEKEKPPPGVEIKGTRFSSIISSQYTVCANRRANKRNRVTAPVNDNVLFLI</sequence>
<organism evidence="1">
    <name type="scientific">Rhipicephalus zambeziensis</name>
    <dbReference type="NCBI Taxonomy" id="60191"/>
    <lineage>
        <taxon>Eukaryota</taxon>
        <taxon>Metazoa</taxon>
        <taxon>Ecdysozoa</taxon>
        <taxon>Arthropoda</taxon>
        <taxon>Chelicerata</taxon>
        <taxon>Arachnida</taxon>
        <taxon>Acari</taxon>
        <taxon>Parasitiformes</taxon>
        <taxon>Ixodida</taxon>
        <taxon>Ixodoidea</taxon>
        <taxon>Ixodidae</taxon>
        <taxon>Rhipicephalinae</taxon>
        <taxon>Rhipicephalus</taxon>
        <taxon>Rhipicephalus</taxon>
    </lineage>
</organism>
<reference evidence="1" key="1">
    <citation type="journal article" date="2017" name="Parasit. Vectors">
        <title>Sialotranscriptomics of Rhipicephalus zambeziensis reveals intricate expression profiles of secretory proteins and suggests tight temporal transcriptional regulation during blood-feeding.</title>
        <authorList>
            <person name="de Castro M.H."/>
            <person name="de Klerk D."/>
            <person name="Pienaar R."/>
            <person name="Rees D.J.G."/>
            <person name="Mans B.J."/>
        </authorList>
    </citation>
    <scope>NUCLEOTIDE SEQUENCE</scope>
    <source>
        <tissue evidence="1">Salivary glands</tissue>
    </source>
</reference>
<accession>A0A224YGN7</accession>
<proteinExistence type="predicted"/>
<evidence type="ECO:0000313" key="1">
    <source>
        <dbReference type="EMBL" id="MAA13373.1"/>
    </source>
</evidence>
<dbReference type="EMBL" id="GFPF01002227">
    <property type="protein sequence ID" value="MAA13373.1"/>
    <property type="molecule type" value="Transcribed_RNA"/>
</dbReference>
<name>A0A224YGN7_9ACAR</name>